<dbReference type="Gene3D" id="3.80.10.10">
    <property type="entry name" value="Ribonuclease Inhibitor"/>
    <property type="match status" value="3"/>
</dbReference>
<dbReference type="Gene3D" id="1.10.10.10">
    <property type="entry name" value="Winged helix-like DNA-binding domain superfamily/Winged helix DNA-binding domain"/>
    <property type="match status" value="1"/>
</dbReference>
<dbReference type="GO" id="GO:0002758">
    <property type="term" value="P:innate immune response-activating signaling pathway"/>
    <property type="evidence" value="ECO:0007669"/>
    <property type="project" value="UniProtKB-ARBA"/>
</dbReference>
<dbReference type="Gene3D" id="3.40.50.300">
    <property type="entry name" value="P-loop containing nucleotide triphosphate hydrolases"/>
    <property type="match status" value="1"/>
</dbReference>
<dbReference type="Gene3D" id="1.10.8.430">
    <property type="entry name" value="Helical domain of apoptotic protease-activating factors"/>
    <property type="match status" value="1"/>
</dbReference>
<evidence type="ECO:0000259" key="9">
    <source>
        <dbReference type="Pfam" id="PF23559"/>
    </source>
</evidence>
<dbReference type="Pfam" id="PF18052">
    <property type="entry name" value="Rx_N"/>
    <property type="match status" value="1"/>
</dbReference>
<accession>A0A3B6SKC8</accession>
<keyword evidence="12" id="KW-1185">Reference proteome</keyword>
<evidence type="ECO:0000259" key="8">
    <source>
        <dbReference type="Pfam" id="PF18052"/>
    </source>
</evidence>
<feature type="domain" description="Disease resistance N-terminal" evidence="8">
    <location>
        <begin position="66"/>
        <end position="150"/>
    </location>
</feature>
<keyword evidence="6" id="KW-0067">ATP-binding</keyword>
<dbReference type="GO" id="GO:0009626">
    <property type="term" value="P:plant-type hypersensitive response"/>
    <property type="evidence" value="ECO:0007669"/>
    <property type="project" value="UniProtKB-ARBA"/>
</dbReference>
<dbReference type="InterPro" id="IPR041118">
    <property type="entry name" value="Rx_N"/>
</dbReference>
<evidence type="ECO:0000313" key="12">
    <source>
        <dbReference type="Proteomes" id="UP000019116"/>
    </source>
</evidence>
<sequence>MLCLACYLGVNVHLDARVHCPAAVLYYYLNHGSGSGFLRTGIFLDYMAAVSAVSAVGWFVSPIIRRMVSLVQSYMSNQYNWKSEMVSDLRNLETTLMDILIVISAAERQHVVDTNQILLLQQMKDAVSDAEDVLDEFDYMLLKQKGKQKGLVRRMASSSLSIGKRLVNIDNFRSELRKVLKSLERVRTSADMFVRVMTLESYNPSQSLQFSQARITGSLLHEDAIFGRENEIAQLVDRLVNQFDECALNGEHNFRTEVHTIIGVGGIGKTTLAQLIYNNEQIADTFDLRMWVCASNNFDKTRLIKEMIAFTTDGENAELANFSFSMLQEELERRLSCKRFLLVLDDVWYDEKYGVHINKEMWMELLAPAKKSANIYSKSLGRSISGSKILVTTRTELVAKMLDSRSSFILQGLGRDDSWLLLRRCAFGSKKPEDYPELNGIRDQIVQKLKGSPLALKVIGGYLNGEGRELLWEDVLHINVLNPNDILTILHLSYESLPEHLQQCFAYCSLFPKDYRIDPNRLIWMWIAQGLVHLDGNTSRSLADIGRGYFSDLLARSFFQVLRYGGQTYYTMHDLMNDLALHVSHGECFRVDRGSIGVLPHYIRHLSVSAEQLGDLVNYDGLGRLRTFIVLNESWFCSKVCLSQDILNKLKSVRVLDASGCCFESLPEAINDLIHLRYLAIRRTYYPLPATISRLNHLQVLSVQYHSCDSSRISCSNKRKQLKYSRGEVNTTGGRFSLPESISRLITLVHVDVEKAYTVMLSGMYQLPSVEGSGEFLVNKEEQSLVQLQDFNKIQGEIAVRLLENVKSREEAAKSHLDLKEHISKLELEWGPCDGAHDKDVGFQVLDVLKPHQNLEQLTISGYPGVCSPSWLESGWLRRLKLICLRDCKRLEVLPPLGDLPLLRTLEVRRMEELKALGQEFFGQAGFPSLEILLLERLPKLEWCLVDNDQVLQNLKHLSVSSCPRLRAYPTHPRTLKHIAVLDKEDIQAKVHTYSCELSRSFCRLLSSYFHVFHAHHLESVENMDIYVNHLAHMPRTLFNNLKSLKMLYIYGIDRANTYSVITTFWDENGSTVLPSSLICLKLGRCYLQPSSFAKLLKNLPSLGTLCLSECNTVEIPGPPLRLNHLRMLKRLDIYKCDWISSFTGSEALLSLEDMKIDHCYDLESVPDLDDMPSLQKLHLYHCPQVMRLSKTGHQTSLTGLVVRSCNSLLSLQKLCDLVSLVKLTIISCSDLLWLPDMDGFYSLRALSISGCPRLMSLPRRGLPVSLETFVLSRCHQALEEQFQRKEGPDWNKFAALPGCREARTWLW</sequence>
<feature type="domain" description="NB-ARC" evidence="7">
    <location>
        <begin position="255"/>
        <end position="428"/>
    </location>
</feature>
<dbReference type="PANTHER" id="PTHR36766:SF40">
    <property type="entry name" value="DISEASE RESISTANCE PROTEIN RGA3"/>
    <property type="match status" value="1"/>
</dbReference>
<dbReference type="InterPro" id="IPR058922">
    <property type="entry name" value="WHD_DRP"/>
</dbReference>
<dbReference type="InterPro" id="IPR036388">
    <property type="entry name" value="WH-like_DNA-bd_sf"/>
</dbReference>
<protein>
    <recommendedName>
        <fullName evidence="13">NB-ARC domain-containing protein</fullName>
    </recommendedName>
</protein>
<dbReference type="EnsemblPlants" id="TraesCS7B02G299800.2">
    <property type="protein sequence ID" value="TraesCS7B02G299800.2"/>
    <property type="gene ID" value="TraesCS7B02G299800"/>
</dbReference>
<gene>
    <name evidence="11" type="primary">LOC123156444</name>
</gene>
<dbReference type="Gramene" id="TraesCS7B02G299800.2">
    <property type="protein sequence ID" value="TraesCS7B02G299800.2"/>
    <property type="gene ID" value="TraesCS7B02G299800"/>
</dbReference>
<feature type="domain" description="Disease resistance protein winged helix" evidence="9">
    <location>
        <begin position="510"/>
        <end position="580"/>
    </location>
</feature>
<feature type="domain" description="R13L1/DRL21-like LRR repeat region" evidence="10">
    <location>
        <begin position="785"/>
        <end position="911"/>
    </location>
</feature>
<reference evidence="11" key="1">
    <citation type="submission" date="2018-08" db="EMBL/GenBank/DDBJ databases">
        <authorList>
            <person name="Rossello M."/>
        </authorList>
    </citation>
    <scope>NUCLEOTIDE SEQUENCE [LARGE SCALE GENOMIC DNA]</scope>
    <source>
        <strain evidence="11">cv. Chinese Spring</strain>
    </source>
</reference>
<keyword evidence="5" id="KW-0611">Plant defense</keyword>
<dbReference type="STRING" id="4565.A0A3B6SKC8"/>
<evidence type="ECO:0000313" key="11">
    <source>
        <dbReference type="EnsemblPlants" id="TraesCS7B02G299800.2"/>
    </source>
</evidence>
<comment type="similarity">
    <text evidence="1">Belongs to the disease resistance NB-LRR family.</text>
</comment>
<evidence type="ECO:0000259" key="10">
    <source>
        <dbReference type="Pfam" id="PF25019"/>
    </source>
</evidence>
<dbReference type="GO" id="GO:0005524">
    <property type="term" value="F:ATP binding"/>
    <property type="evidence" value="ECO:0007669"/>
    <property type="project" value="UniProtKB-KW"/>
</dbReference>
<keyword evidence="2" id="KW-0433">Leucine-rich repeat</keyword>
<dbReference type="InterPro" id="IPR032675">
    <property type="entry name" value="LRR_dom_sf"/>
</dbReference>
<dbReference type="SUPFAM" id="SSF52540">
    <property type="entry name" value="P-loop containing nucleoside triphosphate hydrolases"/>
    <property type="match status" value="1"/>
</dbReference>
<dbReference type="SMR" id="A0A3B6SKC8"/>
<dbReference type="InterPro" id="IPR002182">
    <property type="entry name" value="NB-ARC"/>
</dbReference>
<proteinExistence type="inferred from homology"/>
<dbReference type="Gene3D" id="1.20.5.4130">
    <property type="match status" value="1"/>
</dbReference>
<evidence type="ECO:0008006" key="13">
    <source>
        <dbReference type="Google" id="ProtNLM"/>
    </source>
</evidence>
<dbReference type="Proteomes" id="UP000019116">
    <property type="component" value="Chromosome 7B"/>
</dbReference>
<dbReference type="Pfam" id="PF25019">
    <property type="entry name" value="LRR_R13L1-DRL21"/>
    <property type="match status" value="1"/>
</dbReference>
<reference evidence="11" key="2">
    <citation type="submission" date="2018-10" db="UniProtKB">
        <authorList>
            <consortium name="EnsemblPlants"/>
        </authorList>
    </citation>
    <scope>IDENTIFICATION</scope>
</reference>
<dbReference type="InterPro" id="IPR056789">
    <property type="entry name" value="LRR_R13L1-DRL21"/>
</dbReference>
<dbReference type="SUPFAM" id="SSF52058">
    <property type="entry name" value="L domain-like"/>
    <property type="match status" value="2"/>
</dbReference>
<evidence type="ECO:0000256" key="1">
    <source>
        <dbReference type="ARBA" id="ARBA00008894"/>
    </source>
</evidence>
<dbReference type="GO" id="GO:0043531">
    <property type="term" value="F:ADP binding"/>
    <property type="evidence" value="ECO:0007669"/>
    <property type="project" value="InterPro"/>
</dbReference>
<evidence type="ECO:0000256" key="4">
    <source>
        <dbReference type="ARBA" id="ARBA00022741"/>
    </source>
</evidence>
<dbReference type="PANTHER" id="PTHR36766">
    <property type="entry name" value="PLANT BROAD-SPECTRUM MILDEW RESISTANCE PROTEIN RPW8"/>
    <property type="match status" value="1"/>
</dbReference>
<dbReference type="PRINTS" id="PR00364">
    <property type="entry name" value="DISEASERSIST"/>
</dbReference>
<name>A0A3B6SKC8_WHEAT</name>
<evidence type="ECO:0000256" key="6">
    <source>
        <dbReference type="ARBA" id="ARBA00022840"/>
    </source>
</evidence>
<keyword evidence="3" id="KW-0677">Repeat</keyword>
<dbReference type="GO" id="GO:0042742">
    <property type="term" value="P:defense response to bacterium"/>
    <property type="evidence" value="ECO:0007669"/>
    <property type="project" value="UniProtKB-ARBA"/>
</dbReference>
<evidence type="ECO:0000256" key="5">
    <source>
        <dbReference type="ARBA" id="ARBA00022821"/>
    </source>
</evidence>
<evidence type="ECO:0000259" key="7">
    <source>
        <dbReference type="Pfam" id="PF00931"/>
    </source>
</evidence>
<evidence type="ECO:0000256" key="3">
    <source>
        <dbReference type="ARBA" id="ARBA00022737"/>
    </source>
</evidence>
<keyword evidence="4" id="KW-0547">Nucleotide-binding</keyword>
<dbReference type="Gramene" id="TraesRN7B0100809900.2">
    <property type="protein sequence ID" value="TraesRN7B0100809900.2"/>
    <property type="gene ID" value="TraesRN7B0100809900"/>
</dbReference>
<dbReference type="FunFam" id="1.10.10.10:FF:000322">
    <property type="entry name" value="Probable disease resistance protein At1g63360"/>
    <property type="match status" value="1"/>
</dbReference>
<organism evidence="11">
    <name type="scientific">Triticum aestivum</name>
    <name type="common">Wheat</name>
    <dbReference type="NCBI Taxonomy" id="4565"/>
    <lineage>
        <taxon>Eukaryota</taxon>
        <taxon>Viridiplantae</taxon>
        <taxon>Streptophyta</taxon>
        <taxon>Embryophyta</taxon>
        <taxon>Tracheophyta</taxon>
        <taxon>Spermatophyta</taxon>
        <taxon>Magnoliopsida</taxon>
        <taxon>Liliopsida</taxon>
        <taxon>Poales</taxon>
        <taxon>Poaceae</taxon>
        <taxon>BOP clade</taxon>
        <taxon>Pooideae</taxon>
        <taxon>Triticodae</taxon>
        <taxon>Triticeae</taxon>
        <taxon>Triticinae</taxon>
        <taxon>Triticum</taxon>
    </lineage>
</organism>
<dbReference type="Pfam" id="PF00931">
    <property type="entry name" value="NB-ARC"/>
    <property type="match status" value="1"/>
</dbReference>
<dbReference type="Gramene" id="TraesCS7B03G0803900.2">
    <property type="protein sequence ID" value="TraesCS7B03G0803900.2.CDS"/>
    <property type="gene ID" value="TraesCS7B03G0803900"/>
</dbReference>
<dbReference type="OrthoDB" id="37484at2759"/>
<dbReference type="InterPro" id="IPR042197">
    <property type="entry name" value="Apaf_helical"/>
</dbReference>
<dbReference type="InterPro" id="IPR027417">
    <property type="entry name" value="P-loop_NTPase"/>
</dbReference>
<dbReference type="Pfam" id="PF23559">
    <property type="entry name" value="WHD_DRP"/>
    <property type="match status" value="1"/>
</dbReference>
<evidence type="ECO:0000256" key="2">
    <source>
        <dbReference type="ARBA" id="ARBA00022614"/>
    </source>
</evidence>